<dbReference type="CDD" id="cd02110">
    <property type="entry name" value="SO_family_Moco_dimer"/>
    <property type="match status" value="1"/>
</dbReference>
<dbReference type="InterPro" id="IPR000572">
    <property type="entry name" value="OxRdtase_Mopterin-bd_dom"/>
</dbReference>
<dbReference type="EMBL" id="JASCTH010000012">
    <property type="protein sequence ID" value="MDI6100818.1"/>
    <property type="molecule type" value="Genomic_DNA"/>
</dbReference>
<comment type="caution">
    <text evidence="7">The sequence shown here is derived from an EMBL/GenBank/DDBJ whole genome shotgun (WGS) entry which is preliminary data.</text>
</comment>
<dbReference type="InterPro" id="IPR005066">
    <property type="entry name" value="MoCF_OxRdtse_dimer"/>
</dbReference>
<dbReference type="PANTHER" id="PTHR19372:SF7">
    <property type="entry name" value="SULFITE OXIDASE, MITOCHONDRIAL"/>
    <property type="match status" value="1"/>
</dbReference>
<dbReference type="SUPFAM" id="SSF81296">
    <property type="entry name" value="E set domains"/>
    <property type="match status" value="1"/>
</dbReference>
<dbReference type="InterPro" id="IPR014756">
    <property type="entry name" value="Ig_E-set"/>
</dbReference>
<keyword evidence="8" id="KW-1185">Reference proteome</keyword>
<gene>
    <name evidence="7" type="ORF">QLQ12_19590</name>
</gene>
<evidence type="ECO:0000259" key="5">
    <source>
        <dbReference type="Pfam" id="PF00174"/>
    </source>
</evidence>
<evidence type="ECO:0000256" key="4">
    <source>
        <dbReference type="ARBA" id="ARBA00023002"/>
    </source>
</evidence>
<dbReference type="SUPFAM" id="SSF56524">
    <property type="entry name" value="Oxidoreductase molybdopterin-binding domain"/>
    <property type="match status" value="1"/>
</dbReference>
<keyword evidence="2" id="KW-0500">Molybdenum</keyword>
<evidence type="ECO:0000313" key="7">
    <source>
        <dbReference type="EMBL" id="MDI6100818.1"/>
    </source>
</evidence>
<keyword evidence="3" id="KW-0479">Metal-binding</keyword>
<evidence type="ECO:0000259" key="6">
    <source>
        <dbReference type="Pfam" id="PF03404"/>
    </source>
</evidence>
<proteinExistence type="predicted"/>
<keyword evidence="4" id="KW-0560">Oxidoreductase</keyword>
<dbReference type="Gene3D" id="2.60.40.650">
    <property type="match status" value="1"/>
</dbReference>
<dbReference type="InterPro" id="IPR036374">
    <property type="entry name" value="OxRdtase_Mopterin-bd_sf"/>
</dbReference>
<evidence type="ECO:0000313" key="8">
    <source>
        <dbReference type="Proteomes" id="UP001241758"/>
    </source>
</evidence>
<dbReference type="PROSITE" id="PS51318">
    <property type="entry name" value="TAT"/>
    <property type="match status" value="1"/>
</dbReference>
<dbReference type="Pfam" id="PF03404">
    <property type="entry name" value="Mo-co_dimer"/>
    <property type="match status" value="1"/>
</dbReference>
<reference evidence="7 8" key="1">
    <citation type="submission" date="2023-05" db="EMBL/GenBank/DDBJ databases">
        <title>Actinoplanes sp. NEAU-A12 genome sequencing.</title>
        <authorList>
            <person name="Wang Z.-S."/>
        </authorList>
    </citation>
    <scope>NUCLEOTIDE SEQUENCE [LARGE SCALE GENOMIC DNA]</scope>
    <source>
        <strain evidence="7 8">NEAU-A12</strain>
    </source>
</reference>
<dbReference type="Proteomes" id="UP001241758">
    <property type="component" value="Unassembled WGS sequence"/>
</dbReference>
<dbReference type="RefSeq" id="WP_282761650.1">
    <property type="nucleotide sequence ID" value="NZ_JASCTH010000012.1"/>
</dbReference>
<evidence type="ECO:0000256" key="1">
    <source>
        <dbReference type="ARBA" id="ARBA00001924"/>
    </source>
</evidence>
<feature type="domain" description="Moybdenum cofactor oxidoreductase dimerisation" evidence="6">
    <location>
        <begin position="355"/>
        <end position="444"/>
    </location>
</feature>
<dbReference type="PANTHER" id="PTHR19372">
    <property type="entry name" value="SULFITE REDUCTASE"/>
    <property type="match status" value="1"/>
</dbReference>
<organism evidence="7 8">
    <name type="scientific">Actinoplanes sandaracinus</name>
    <dbReference type="NCBI Taxonomy" id="3045177"/>
    <lineage>
        <taxon>Bacteria</taxon>
        <taxon>Bacillati</taxon>
        <taxon>Actinomycetota</taxon>
        <taxon>Actinomycetes</taxon>
        <taxon>Micromonosporales</taxon>
        <taxon>Micromonosporaceae</taxon>
        <taxon>Actinoplanes</taxon>
    </lineage>
</organism>
<dbReference type="Gene3D" id="3.90.420.10">
    <property type="entry name" value="Oxidoreductase, molybdopterin-binding domain"/>
    <property type="match status" value="1"/>
</dbReference>
<dbReference type="InterPro" id="IPR006311">
    <property type="entry name" value="TAT_signal"/>
</dbReference>
<evidence type="ECO:0000256" key="2">
    <source>
        <dbReference type="ARBA" id="ARBA00022505"/>
    </source>
</evidence>
<sequence length="446" mass="47232">MNEGVYDERRLRDFLAGRTRGFSRRELLALTVAMGAGAAAPTSPAAAVGAGAAAPTSPAAAVGAGAAAPTSPAAAVGAGAAAPTSPAAAASPIVKPLPAELFRALGTNAETRWSALKDQGYYVPVDRFFVRNHTVTPAVDAATWNLEVFGSGLRGGPVNFSLKDLLRLPSVTAPVAIECAGNGRGYYTTQQGQTVSGTAWRLGAIGVGRWRGVRLSTVLRRAGVTRDAVDVQPVGLDPNFVSGGVDLGPVRRPFPVRKAFDDVLLAYELNGEPLPPDHGFPVRVVVPHWVGIASIKWVGRIEVAAEPLFSPWNTTFYRLFGPDFPAEGQPFDRQVVKSAFELDPGTTFPAGVRTRLTGRSWSADGPIRNVRVSTDGGTTWRRARPYGGTPGGAWQRWEIDWTPTAGSHRLLARATDVRGNTQPDVARHNTLGYLFDAVVRVDVTAA</sequence>
<dbReference type="InterPro" id="IPR008335">
    <property type="entry name" value="Mopterin_OxRdtase_euk"/>
</dbReference>
<accession>A0ABT6WM85</accession>
<evidence type="ECO:0000256" key="3">
    <source>
        <dbReference type="ARBA" id="ARBA00022723"/>
    </source>
</evidence>
<protein>
    <submittedName>
        <fullName evidence="7">Sulfite oxidase</fullName>
    </submittedName>
</protein>
<dbReference type="Pfam" id="PF00174">
    <property type="entry name" value="Oxidored_molyb"/>
    <property type="match status" value="1"/>
</dbReference>
<comment type="cofactor">
    <cofactor evidence="1">
        <name>Mo-molybdopterin</name>
        <dbReference type="ChEBI" id="CHEBI:71302"/>
    </cofactor>
</comment>
<feature type="domain" description="Oxidoreductase molybdopterin-binding" evidence="5">
    <location>
        <begin position="133"/>
        <end position="312"/>
    </location>
</feature>
<dbReference type="PRINTS" id="PR00407">
    <property type="entry name" value="EUMOPTERIN"/>
</dbReference>
<name>A0ABT6WM85_9ACTN</name>